<evidence type="ECO:0000313" key="2">
    <source>
        <dbReference type="EMBL" id="MBB4632684.1"/>
    </source>
</evidence>
<dbReference type="InterPro" id="IPR029058">
    <property type="entry name" value="AB_hydrolase_fold"/>
</dbReference>
<name>A0A7W7B2J9_9SPHN</name>
<dbReference type="EC" id="3.7.1.17" evidence="2"/>
<dbReference type="GO" id="GO:0102296">
    <property type="term" value="F:4,5-9,10-diseco-3-hydroxy-5,9,17-trioxoandrosta-1(10),2-diene-4-oate hydrolase activity"/>
    <property type="evidence" value="ECO:0007669"/>
    <property type="project" value="UniProtKB-EC"/>
</dbReference>
<dbReference type="Pfam" id="PF00561">
    <property type="entry name" value="Abhydrolase_1"/>
    <property type="match status" value="1"/>
</dbReference>
<dbReference type="PANTHER" id="PTHR43798">
    <property type="entry name" value="MONOACYLGLYCEROL LIPASE"/>
    <property type="match status" value="1"/>
</dbReference>
<dbReference type="GO" id="GO:0016020">
    <property type="term" value="C:membrane"/>
    <property type="evidence" value="ECO:0007669"/>
    <property type="project" value="TreeGrafter"/>
</dbReference>
<dbReference type="InterPro" id="IPR000073">
    <property type="entry name" value="AB_hydrolase_1"/>
</dbReference>
<comment type="caution">
    <text evidence="2">The sequence shown here is derived from an EMBL/GenBank/DDBJ whole genome shotgun (WGS) entry which is preliminary data.</text>
</comment>
<accession>A0A7W7B2J9</accession>
<evidence type="ECO:0000259" key="1">
    <source>
        <dbReference type="Pfam" id="PF00561"/>
    </source>
</evidence>
<reference evidence="2 3" key="1">
    <citation type="submission" date="2020-08" db="EMBL/GenBank/DDBJ databases">
        <title>Genomic Encyclopedia of Type Strains, Phase IV (KMG-IV): sequencing the most valuable type-strain genomes for metagenomic binning, comparative biology and taxonomic classification.</title>
        <authorList>
            <person name="Goeker M."/>
        </authorList>
    </citation>
    <scope>NUCLEOTIDE SEQUENCE [LARGE SCALE GENOMIC DNA]</scope>
    <source>
        <strain evidence="2 3">DSM 17328</strain>
    </source>
</reference>
<sequence length="283" mass="31526">MDNTPIPVGKFHTLRNGYRVHYHEAGVPTPGKPTVVFLHGAGPGASGYSNFKHNLQVFADAGWHCLAPDFLGFGLSDKPEKLNYSSPIQVAMLKELHGALGIETIVPVGNSLGGAISLDYYMTHPGDVEKLILMAPGGLRDPREWVGESVGLQTMWAWTSNRPTDMEEAKRSFHDLLALLVHDKADITADAVGERFPIAMEQPMILYQTLTCPYYLPEQLATIEVPVFGLWGKADKFLPYEQNEILKGALPNARISLSDECGHWFMIEQKERFNRECLEFLES</sequence>
<dbReference type="PRINTS" id="PR00111">
    <property type="entry name" value="ABHYDROLASE"/>
</dbReference>
<organism evidence="2 3">
    <name type="scientific">Sphingosinicella soli</name>
    <dbReference type="NCBI Taxonomy" id="333708"/>
    <lineage>
        <taxon>Bacteria</taxon>
        <taxon>Pseudomonadati</taxon>
        <taxon>Pseudomonadota</taxon>
        <taxon>Alphaproteobacteria</taxon>
        <taxon>Sphingomonadales</taxon>
        <taxon>Sphingosinicellaceae</taxon>
        <taxon>Sphingosinicella</taxon>
    </lineage>
</organism>
<dbReference type="RefSeq" id="WP_184069607.1">
    <property type="nucleotide sequence ID" value="NZ_JACHNZ010000025.1"/>
</dbReference>
<dbReference type="PANTHER" id="PTHR43798:SF33">
    <property type="entry name" value="HYDROLASE, PUTATIVE (AFU_ORTHOLOGUE AFUA_2G14860)-RELATED"/>
    <property type="match status" value="1"/>
</dbReference>
<dbReference type="GO" id="GO:0046464">
    <property type="term" value="P:acylglycerol catabolic process"/>
    <property type="evidence" value="ECO:0007669"/>
    <property type="project" value="TreeGrafter"/>
</dbReference>
<dbReference type="InterPro" id="IPR050266">
    <property type="entry name" value="AB_hydrolase_sf"/>
</dbReference>
<dbReference type="EMBL" id="JACHNZ010000025">
    <property type="protein sequence ID" value="MBB4632684.1"/>
    <property type="molecule type" value="Genomic_DNA"/>
</dbReference>
<dbReference type="Proteomes" id="UP000566324">
    <property type="component" value="Unassembled WGS sequence"/>
</dbReference>
<evidence type="ECO:0000313" key="3">
    <source>
        <dbReference type="Proteomes" id="UP000566324"/>
    </source>
</evidence>
<gene>
    <name evidence="2" type="ORF">GGQ98_002311</name>
</gene>
<protein>
    <submittedName>
        <fullName evidence="2">4,5:9,10-diseco-3-hydroxy-5,9, 17-trioxoandrosta-1(10),2-diene-4-oate hydrolase</fullName>
        <ecNumber evidence="2">3.7.1.17</ecNumber>
    </submittedName>
</protein>
<dbReference type="SUPFAM" id="SSF53474">
    <property type="entry name" value="alpha/beta-Hydrolases"/>
    <property type="match status" value="1"/>
</dbReference>
<dbReference type="AlphaFoldDB" id="A0A7W7B2J9"/>
<dbReference type="Gene3D" id="3.40.50.1820">
    <property type="entry name" value="alpha/beta hydrolase"/>
    <property type="match status" value="1"/>
</dbReference>
<dbReference type="GO" id="GO:0047372">
    <property type="term" value="F:monoacylglycerol lipase activity"/>
    <property type="evidence" value="ECO:0007669"/>
    <property type="project" value="TreeGrafter"/>
</dbReference>
<keyword evidence="2" id="KW-0378">Hydrolase</keyword>
<proteinExistence type="predicted"/>
<feature type="domain" description="AB hydrolase-1" evidence="1">
    <location>
        <begin position="33"/>
        <end position="268"/>
    </location>
</feature>
<keyword evidence="3" id="KW-1185">Reference proteome</keyword>